<dbReference type="OrthoDB" id="9856949at2"/>
<evidence type="ECO:0000313" key="5">
    <source>
        <dbReference type="Proteomes" id="UP000031552"/>
    </source>
</evidence>
<reference evidence="4" key="2">
    <citation type="submission" date="2014-09" db="EMBL/GenBank/DDBJ databases">
        <title>Criblamydia sequanensis harbors a mega-plasmid encoding arsenite resistance.</title>
        <authorList>
            <person name="Bertelli C."/>
            <person name="Goesmann A."/>
            <person name="Greub G."/>
        </authorList>
    </citation>
    <scope>NUCLEOTIDE SEQUENCE [LARGE SCALE GENOMIC DNA]</scope>
    <source>
        <strain evidence="4">CRIB-18</strain>
    </source>
</reference>
<dbReference type="RefSeq" id="WP_041016859.1">
    <property type="nucleotide sequence ID" value="NZ_CCEJ010000003.1"/>
</dbReference>
<dbReference type="PANTHER" id="PTHR11451:SF44">
    <property type="entry name" value="THREONINE--TRNA LIGASE, CHLOROPLASTIC_MITOCHONDRIAL 2"/>
    <property type="match status" value="1"/>
</dbReference>
<organism evidence="4 5">
    <name type="scientific">Candidatus Criblamydia sequanensis CRIB-18</name>
    <dbReference type="NCBI Taxonomy" id="1437425"/>
    <lineage>
        <taxon>Bacteria</taxon>
        <taxon>Pseudomonadati</taxon>
        <taxon>Chlamydiota</taxon>
        <taxon>Chlamydiia</taxon>
        <taxon>Parachlamydiales</taxon>
        <taxon>Candidatus Criblamydiaceae</taxon>
        <taxon>Candidatus Criblamydia</taxon>
    </lineage>
</organism>
<name>A0A090DWZ3_9BACT</name>
<dbReference type="InterPro" id="IPR045864">
    <property type="entry name" value="aa-tRNA-synth_II/BPL/LPL"/>
</dbReference>
<evidence type="ECO:0000256" key="3">
    <source>
        <dbReference type="ARBA" id="ARBA00022917"/>
    </source>
</evidence>
<keyword evidence="4" id="KW-0436">Ligase</keyword>
<dbReference type="Proteomes" id="UP000031552">
    <property type="component" value="Unassembled WGS sequence"/>
</dbReference>
<sequence>MKKPSIIQASAKILLALAVKEIFPKVRLAGGGSNSFEFYYDFINLSETLDAKALEFIEDRLNRLLNEKISFSTHEMVFENAKKMFLQEKFMERVAQLERCPGGLIPLVRVKNFWDVLDHPVLDHSGEIKAIKLLGFKNETIWLPEGKKTPVIRILGLAAETRDELKKKVKERSLHLEKQNFAKALKLGLVGEVEKAPPGVFLFKSEGVEVVDRLKNYLKKASEGRGLPFLDLELVRNWKGNLKESLAPLDLLSLLGPIEGPNGTSSFFEIKRVGEHPPRFLKNSLYQPLFSYRDESYIFCSKEKLQAELNSSLQFIQENVNISGTESKWQFVRARSGKQRISLSEKLLETALVRSQVEWEEVTSETAETSKIILNYKDVFGDLWEGPFIEVLTQLGNSKGDSPRESSVSLIRYSLLGSLERFLAFWLERHGSLPLALMPWHGRIEFHKKEFLPIAEKIKMEAIREGVRLYIDRSEDLTKKVNSKLEMPFNVLISGQDKDQITLQAKGFSEEKLEVREIIERIAEALRIESVPTFLRDQRRYNKD</sequence>
<gene>
    <name evidence="4" type="primary">thrs1</name>
    <name evidence="4" type="ORF">CSEC_0520</name>
</gene>
<dbReference type="Gene3D" id="3.30.980.10">
    <property type="entry name" value="Threonyl-trna Synthetase, Chain A, domain 2"/>
    <property type="match status" value="1"/>
</dbReference>
<evidence type="ECO:0000256" key="2">
    <source>
        <dbReference type="ARBA" id="ARBA00022884"/>
    </source>
</evidence>
<keyword evidence="1" id="KW-0820">tRNA-binding</keyword>
<keyword evidence="3" id="KW-0648">Protein biosynthesis</keyword>
<evidence type="ECO:0000313" key="4">
    <source>
        <dbReference type="EMBL" id="CDR33354.1"/>
    </source>
</evidence>
<reference evidence="4" key="1">
    <citation type="submission" date="2013-12" db="EMBL/GenBank/DDBJ databases">
        <authorList>
            <person name="Linke B."/>
        </authorList>
    </citation>
    <scope>NUCLEOTIDE SEQUENCE [LARGE SCALE GENOMIC DNA]</scope>
    <source>
        <strain evidence="4">CRIB-18</strain>
    </source>
</reference>
<dbReference type="STRING" id="1437425.CSEC_0520"/>
<comment type="caution">
    <text evidence="4">The sequence shown here is derived from an EMBL/GenBank/DDBJ whole genome shotgun (WGS) entry which is preliminary data.</text>
</comment>
<dbReference type="EMBL" id="CCEJ010000003">
    <property type="protein sequence ID" value="CDR33354.1"/>
    <property type="molecule type" value="Genomic_DNA"/>
</dbReference>
<keyword evidence="2" id="KW-0694">RNA-binding</keyword>
<dbReference type="GO" id="GO:0000166">
    <property type="term" value="F:nucleotide binding"/>
    <property type="evidence" value="ECO:0007669"/>
    <property type="project" value="InterPro"/>
</dbReference>
<proteinExistence type="predicted"/>
<dbReference type="GO" id="GO:0000049">
    <property type="term" value="F:tRNA binding"/>
    <property type="evidence" value="ECO:0007669"/>
    <property type="project" value="UniProtKB-KW"/>
</dbReference>
<dbReference type="GO" id="GO:0004829">
    <property type="term" value="F:threonine-tRNA ligase activity"/>
    <property type="evidence" value="ECO:0007669"/>
    <property type="project" value="UniProtKB-EC"/>
</dbReference>
<dbReference type="SUPFAM" id="SSF55186">
    <property type="entry name" value="ThrRS/AlaRS common domain"/>
    <property type="match status" value="1"/>
</dbReference>
<evidence type="ECO:0000256" key="1">
    <source>
        <dbReference type="ARBA" id="ARBA00022555"/>
    </source>
</evidence>
<accession>A0A090DWZ3</accession>
<dbReference type="GO" id="GO:0006435">
    <property type="term" value="P:threonyl-tRNA aminoacylation"/>
    <property type="evidence" value="ECO:0007669"/>
    <property type="project" value="TreeGrafter"/>
</dbReference>
<dbReference type="EC" id="6.1.1.3" evidence="4"/>
<dbReference type="PANTHER" id="PTHR11451">
    <property type="entry name" value="THREONINE-TRNA LIGASE"/>
    <property type="match status" value="1"/>
</dbReference>
<protein>
    <submittedName>
        <fullName evidence="4">Threonyl-tRNA synthetase</fullName>
        <ecNumber evidence="4">6.1.1.3</ecNumber>
    </submittedName>
</protein>
<keyword evidence="5" id="KW-1185">Reference proteome</keyword>
<dbReference type="AlphaFoldDB" id="A0A090DWZ3"/>
<dbReference type="InterPro" id="IPR018163">
    <property type="entry name" value="Thr/Ala-tRNA-synth_IIc_edit"/>
</dbReference>
<dbReference type="Gene3D" id="3.30.930.10">
    <property type="entry name" value="Bira Bifunctional Protein, Domain 2"/>
    <property type="match status" value="1"/>
</dbReference>
<dbReference type="eggNOG" id="COG0441">
    <property type="taxonomic scope" value="Bacteria"/>
</dbReference>